<name>A0A949TXR4_9CLOT</name>
<organism evidence="2 3">
    <name type="scientific">Clostridium thailandense</name>
    <dbReference type="NCBI Taxonomy" id="2794346"/>
    <lineage>
        <taxon>Bacteria</taxon>
        <taxon>Bacillati</taxon>
        <taxon>Bacillota</taxon>
        <taxon>Clostridia</taxon>
        <taxon>Eubacteriales</taxon>
        <taxon>Clostridiaceae</taxon>
        <taxon>Clostridium</taxon>
    </lineage>
</organism>
<dbReference type="Proteomes" id="UP000694308">
    <property type="component" value="Unassembled WGS sequence"/>
</dbReference>
<comment type="caution">
    <text evidence="2">The sequence shown here is derived from an EMBL/GenBank/DDBJ whole genome shotgun (WGS) entry which is preliminary data.</text>
</comment>
<dbReference type="AlphaFoldDB" id="A0A949TXR4"/>
<protein>
    <submittedName>
        <fullName evidence="2">Uncharacterized protein</fullName>
    </submittedName>
</protein>
<evidence type="ECO:0000313" key="3">
    <source>
        <dbReference type="Proteomes" id="UP000694308"/>
    </source>
</evidence>
<feature type="region of interest" description="Disordered" evidence="1">
    <location>
        <begin position="28"/>
        <end position="121"/>
    </location>
</feature>
<keyword evidence="3" id="KW-1185">Reference proteome</keyword>
<feature type="compositionally biased region" description="Basic and acidic residues" evidence="1">
    <location>
        <begin position="81"/>
        <end position="93"/>
    </location>
</feature>
<evidence type="ECO:0000256" key="1">
    <source>
        <dbReference type="SAM" id="MobiDB-lite"/>
    </source>
</evidence>
<sequence length="121" mass="13456">MSTEKYLNEDIIEEELNEETIEEKLEENELGQITGGMTIGAISGSNPYNNYRYNRQANPRETNQDGALAGLVDSKVGLLPRRSEQVRKNDSKNTNRVGATSSISENDSNNQSKGKRFSGWG</sequence>
<dbReference type="EMBL" id="JAEEGC010000025">
    <property type="protein sequence ID" value="MBV7272429.1"/>
    <property type="molecule type" value="Genomic_DNA"/>
</dbReference>
<gene>
    <name evidence="2" type="ORF">I6U48_05805</name>
</gene>
<feature type="compositionally biased region" description="Polar residues" evidence="1">
    <location>
        <begin position="43"/>
        <end position="65"/>
    </location>
</feature>
<evidence type="ECO:0000313" key="2">
    <source>
        <dbReference type="EMBL" id="MBV7272429.1"/>
    </source>
</evidence>
<dbReference type="RefSeq" id="WP_218319465.1">
    <property type="nucleotide sequence ID" value="NZ_JAEEGC010000025.1"/>
</dbReference>
<accession>A0A949TXR4</accession>
<feature type="compositionally biased region" description="Polar residues" evidence="1">
    <location>
        <begin position="94"/>
        <end position="112"/>
    </location>
</feature>
<proteinExistence type="predicted"/>
<reference evidence="2" key="1">
    <citation type="submission" date="2020-12" db="EMBL/GenBank/DDBJ databases">
        <title>Clostridium thailandense sp. nov., a novel acetogenic bacterium isolated from peat land soil in Thailand.</title>
        <authorList>
            <person name="Chaikitkaew S."/>
            <person name="Birkeland N.K."/>
        </authorList>
    </citation>
    <scope>NUCLEOTIDE SEQUENCE</scope>
    <source>
        <strain evidence="2">PL3</strain>
    </source>
</reference>